<dbReference type="EMBL" id="JAPDOD010000052">
    <property type="protein sequence ID" value="MDA0165812.1"/>
    <property type="molecule type" value="Genomic_DNA"/>
</dbReference>
<name>A0A9X3S5P4_9ACTN</name>
<protein>
    <submittedName>
        <fullName evidence="1">Uncharacterized protein</fullName>
    </submittedName>
</protein>
<accession>A0A9X3S5P4</accession>
<dbReference type="Proteomes" id="UP001149140">
    <property type="component" value="Unassembled WGS sequence"/>
</dbReference>
<dbReference type="AlphaFoldDB" id="A0A9X3S5P4"/>
<comment type="caution">
    <text evidence="1">The sequence shown here is derived from an EMBL/GenBank/DDBJ whole genome shotgun (WGS) entry which is preliminary data.</text>
</comment>
<proteinExistence type="predicted"/>
<dbReference type="RefSeq" id="WP_270045074.1">
    <property type="nucleotide sequence ID" value="NZ_JAPDOD010000052.1"/>
</dbReference>
<evidence type="ECO:0000313" key="2">
    <source>
        <dbReference type="Proteomes" id="UP001149140"/>
    </source>
</evidence>
<keyword evidence="2" id="KW-1185">Reference proteome</keyword>
<organism evidence="1 2">
    <name type="scientific">Solirubrobacter ginsenosidimutans</name>
    <dbReference type="NCBI Taxonomy" id="490573"/>
    <lineage>
        <taxon>Bacteria</taxon>
        <taxon>Bacillati</taxon>
        <taxon>Actinomycetota</taxon>
        <taxon>Thermoleophilia</taxon>
        <taxon>Solirubrobacterales</taxon>
        <taxon>Solirubrobacteraceae</taxon>
        <taxon>Solirubrobacter</taxon>
    </lineage>
</organism>
<reference evidence="1" key="1">
    <citation type="submission" date="2022-10" db="EMBL/GenBank/DDBJ databases">
        <title>The WGS of Solirubrobacter ginsenosidimutans DSM 21036.</title>
        <authorList>
            <person name="Jiang Z."/>
        </authorList>
    </citation>
    <scope>NUCLEOTIDE SEQUENCE</scope>
    <source>
        <strain evidence="1">DSM 21036</strain>
    </source>
</reference>
<evidence type="ECO:0000313" key="1">
    <source>
        <dbReference type="EMBL" id="MDA0165812.1"/>
    </source>
</evidence>
<sequence>MSAFELHNQLLELHAERHLAEETGVARIGSYMADLERDIARSHAAFVGAAVTEIATFHAQLSGPNFG</sequence>
<gene>
    <name evidence="1" type="ORF">OM076_36435</name>
</gene>